<dbReference type="InterPro" id="IPR003439">
    <property type="entry name" value="ABC_transporter-like_ATP-bd"/>
</dbReference>
<dbReference type="GO" id="GO:0005524">
    <property type="term" value="F:ATP binding"/>
    <property type="evidence" value="ECO:0007669"/>
    <property type="project" value="UniProtKB-KW"/>
</dbReference>
<keyword evidence="3" id="KW-0547">Nucleotide-binding</keyword>
<feature type="domain" description="ABC transporter" evidence="5">
    <location>
        <begin position="3"/>
        <end position="231"/>
    </location>
</feature>
<accession>A0ABS6K7U3</accession>
<dbReference type="InterPro" id="IPR017871">
    <property type="entry name" value="ABC_transporter-like_CS"/>
</dbReference>
<evidence type="ECO:0000256" key="1">
    <source>
        <dbReference type="ARBA" id="ARBA00005417"/>
    </source>
</evidence>
<dbReference type="PROSITE" id="PS50893">
    <property type="entry name" value="ABC_TRANSPORTER_2"/>
    <property type="match status" value="1"/>
</dbReference>
<dbReference type="Pfam" id="PF00005">
    <property type="entry name" value="ABC_tran"/>
    <property type="match status" value="1"/>
</dbReference>
<dbReference type="SUPFAM" id="SSF52540">
    <property type="entry name" value="P-loop containing nucleoside triphosphate hydrolases"/>
    <property type="match status" value="1"/>
</dbReference>
<evidence type="ECO:0000259" key="5">
    <source>
        <dbReference type="PROSITE" id="PS50893"/>
    </source>
</evidence>
<dbReference type="InterPro" id="IPR027417">
    <property type="entry name" value="P-loop_NTPase"/>
</dbReference>
<proteinExistence type="inferred from homology"/>
<dbReference type="PANTHER" id="PTHR43335">
    <property type="entry name" value="ABC TRANSPORTER, ATP-BINDING PROTEIN"/>
    <property type="match status" value="1"/>
</dbReference>
<name>A0ABS6K7U3_9FIRM</name>
<sequence>MQLEIRNLKKRYGNQWALNGLTVTFGPGVYGILGSNGAGKSTMMNLLTDNLKRDGGEILLDGIDILKLGRDYRKILGYMPQQQGFYEQMTADTFLFYMARLKGLNRKQAAAEIDQLLQVTGLAGERHKKLSGYSGGMRQRVLLAQAMLGNPKILILDEPTAGLDPKERIRIRNFISSLSRDRIILLATHIVSDIESISDRIIMMKKGKLIGTGTSADLMERVADKVREMPCETEALSGMQKKYRVGNVFQRDGKTWVRLVGDKLPGEGCYTTDHLSLEDVYLYFLGE</sequence>
<dbReference type="EMBL" id="JAHQCX010000006">
    <property type="protein sequence ID" value="MBU9726605.1"/>
    <property type="molecule type" value="Genomic_DNA"/>
</dbReference>
<dbReference type="Proteomes" id="UP001314681">
    <property type="component" value="Unassembled WGS sequence"/>
</dbReference>
<evidence type="ECO:0000256" key="4">
    <source>
        <dbReference type="ARBA" id="ARBA00022840"/>
    </source>
</evidence>
<evidence type="ECO:0000256" key="2">
    <source>
        <dbReference type="ARBA" id="ARBA00022448"/>
    </source>
</evidence>
<keyword evidence="7" id="KW-1185">Reference proteome</keyword>
<dbReference type="PANTHER" id="PTHR43335:SF2">
    <property type="entry name" value="ABC TRANSPORTER, ATP-BINDING PROTEIN"/>
    <property type="match status" value="1"/>
</dbReference>
<dbReference type="InterPro" id="IPR003593">
    <property type="entry name" value="AAA+_ATPase"/>
</dbReference>
<keyword evidence="2" id="KW-0813">Transport</keyword>
<reference evidence="6 7" key="1">
    <citation type="submission" date="2021-06" db="EMBL/GenBank/DDBJ databases">
        <title>Description of novel taxa of the family Lachnospiraceae.</title>
        <authorList>
            <person name="Chaplin A.V."/>
            <person name="Sokolova S.R."/>
            <person name="Pikina A.P."/>
            <person name="Korzhanova M."/>
            <person name="Belova V."/>
            <person name="Korostin D."/>
            <person name="Efimov B.A."/>
        </authorList>
    </citation>
    <scope>NUCLEOTIDE SEQUENCE [LARGE SCALE GENOMIC DNA]</scope>
    <source>
        <strain evidence="6 7">ASD4241</strain>
    </source>
</reference>
<evidence type="ECO:0000256" key="3">
    <source>
        <dbReference type="ARBA" id="ARBA00022741"/>
    </source>
</evidence>
<gene>
    <name evidence="6" type="ORF">KTH90_11320</name>
</gene>
<protein>
    <submittedName>
        <fullName evidence="6">ABC transporter ATP-binding protein</fullName>
    </submittedName>
</protein>
<organism evidence="6 7">
    <name type="scientific">Diplocloster modestus</name>
    <dbReference type="NCBI Taxonomy" id="2850322"/>
    <lineage>
        <taxon>Bacteria</taxon>
        <taxon>Bacillati</taxon>
        <taxon>Bacillota</taxon>
        <taxon>Clostridia</taxon>
        <taxon>Lachnospirales</taxon>
        <taxon>Lachnospiraceae</taxon>
        <taxon>Diplocloster</taxon>
    </lineage>
</organism>
<keyword evidence="4 6" id="KW-0067">ATP-binding</keyword>
<dbReference type="Gene3D" id="3.40.50.300">
    <property type="entry name" value="P-loop containing nucleotide triphosphate hydrolases"/>
    <property type="match status" value="1"/>
</dbReference>
<dbReference type="SMART" id="SM00382">
    <property type="entry name" value="AAA"/>
    <property type="match status" value="1"/>
</dbReference>
<comment type="caution">
    <text evidence="6">The sequence shown here is derived from an EMBL/GenBank/DDBJ whole genome shotgun (WGS) entry which is preliminary data.</text>
</comment>
<dbReference type="PROSITE" id="PS00211">
    <property type="entry name" value="ABC_TRANSPORTER_1"/>
    <property type="match status" value="1"/>
</dbReference>
<evidence type="ECO:0000313" key="6">
    <source>
        <dbReference type="EMBL" id="MBU9726605.1"/>
    </source>
</evidence>
<comment type="similarity">
    <text evidence="1">Belongs to the ABC transporter superfamily.</text>
</comment>
<dbReference type="RefSeq" id="WP_238726819.1">
    <property type="nucleotide sequence ID" value="NZ_JAHQCX010000006.1"/>
</dbReference>
<evidence type="ECO:0000313" key="7">
    <source>
        <dbReference type="Proteomes" id="UP001314681"/>
    </source>
</evidence>
<dbReference type="CDD" id="cd03264">
    <property type="entry name" value="ABC_drug_resistance_like"/>
    <property type="match status" value="1"/>
</dbReference>